<proteinExistence type="predicted"/>
<dbReference type="SUPFAM" id="SSF75138">
    <property type="entry name" value="HprK N-terminal domain-like"/>
    <property type="match status" value="1"/>
</dbReference>
<evidence type="ECO:0000313" key="2">
    <source>
        <dbReference type="Proteomes" id="UP000824175"/>
    </source>
</evidence>
<comment type="caution">
    <text evidence="1">The sequence shown here is derived from an EMBL/GenBank/DDBJ whole genome shotgun (WGS) entry which is preliminary data.</text>
</comment>
<sequence>MRLSELEKLDGIRRIEGDGADHEISHVYISDLLSRVMAHLDEKTLWLTVQNQVNAIAVAELADCPAIVFVEGAIPSEEMLRRARENAITLYTYQGEAYELAAWLVKAGL</sequence>
<accession>A0A9D1HM36</accession>
<name>A0A9D1HM36_9FIRM</name>
<organism evidence="1 2">
    <name type="scientific">Candidatus Fimiplasma intestinipullorum</name>
    <dbReference type="NCBI Taxonomy" id="2840825"/>
    <lineage>
        <taxon>Bacteria</taxon>
        <taxon>Bacillati</taxon>
        <taxon>Bacillota</taxon>
        <taxon>Clostridia</taxon>
        <taxon>Eubacteriales</taxon>
        <taxon>Candidatus Fimiplasma</taxon>
    </lineage>
</organism>
<reference evidence="1" key="2">
    <citation type="journal article" date="2021" name="PeerJ">
        <title>Extensive microbial diversity within the chicken gut microbiome revealed by metagenomics and culture.</title>
        <authorList>
            <person name="Gilroy R."/>
            <person name="Ravi A."/>
            <person name="Getino M."/>
            <person name="Pursley I."/>
            <person name="Horton D.L."/>
            <person name="Alikhan N.F."/>
            <person name="Baker D."/>
            <person name="Gharbi K."/>
            <person name="Hall N."/>
            <person name="Watson M."/>
            <person name="Adriaenssens E.M."/>
            <person name="Foster-Nyarko E."/>
            <person name="Jarju S."/>
            <person name="Secka A."/>
            <person name="Antonio M."/>
            <person name="Oren A."/>
            <person name="Chaudhuri R.R."/>
            <person name="La Ragione R."/>
            <person name="Hildebrand F."/>
            <person name="Pallen M.J."/>
        </authorList>
    </citation>
    <scope>NUCLEOTIDE SEQUENCE</scope>
    <source>
        <strain evidence="1">CHK195-11698</strain>
    </source>
</reference>
<reference evidence="1" key="1">
    <citation type="submission" date="2020-10" db="EMBL/GenBank/DDBJ databases">
        <authorList>
            <person name="Gilroy R."/>
        </authorList>
    </citation>
    <scope>NUCLEOTIDE SEQUENCE</scope>
    <source>
        <strain evidence="1">CHK195-11698</strain>
    </source>
</reference>
<gene>
    <name evidence="1" type="ORF">IAD15_03945</name>
</gene>
<evidence type="ECO:0000313" key="1">
    <source>
        <dbReference type="EMBL" id="HIU13202.1"/>
    </source>
</evidence>
<dbReference type="Proteomes" id="UP000824175">
    <property type="component" value="Unassembled WGS sequence"/>
</dbReference>
<protein>
    <recommendedName>
        <fullName evidence="3">DRTGG domain-containing protein</fullName>
    </recommendedName>
</protein>
<dbReference type="InterPro" id="IPR028979">
    <property type="entry name" value="Ser_kin/Pase_Hpr-like_N_sf"/>
</dbReference>
<dbReference type="Gene3D" id="3.40.1390.20">
    <property type="entry name" value="HprK N-terminal domain-like"/>
    <property type="match status" value="1"/>
</dbReference>
<evidence type="ECO:0008006" key="3">
    <source>
        <dbReference type="Google" id="ProtNLM"/>
    </source>
</evidence>
<dbReference type="AlphaFoldDB" id="A0A9D1HM36"/>
<dbReference type="EMBL" id="DVMJ01000030">
    <property type="protein sequence ID" value="HIU13202.1"/>
    <property type="molecule type" value="Genomic_DNA"/>
</dbReference>